<dbReference type="Proteomes" id="UP000439903">
    <property type="component" value="Unassembled WGS sequence"/>
</dbReference>
<accession>A0A8H4B2X6</accession>
<feature type="domain" description="F-box" evidence="1">
    <location>
        <begin position="3"/>
        <end position="42"/>
    </location>
</feature>
<dbReference type="EMBL" id="WTPW01000043">
    <property type="protein sequence ID" value="KAF0555172.1"/>
    <property type="molecule type" value="Genomic_DNA"/>
</dbReference>
<keyword evidence="3" id="KW-1185">Reference proteome</keyword>
<evidence type="ECO:0000313" key="2">
    <source>
        <dbReference type="EMBL" id="KAF0555172.1"/>
    </source>
</evidence>
<dbReference type="AlphaFoldDB" id="A0A8H4B2X6"/>
<dbReference type="InterPro" id="IPR001810">
    <property type="entry name" value="F-box_dom"/>
</dbReference>
<name>A0A8H4B2X6_GIGMA</name>
<protein>
    <recommendedName>
        <fullName evidence="1">F-box domain-containing protein</fullName>
    </recommendedName>
</protein>
<sequence>MISLPSELLSKILNYFRENLYSFLLVNRQWCHIIIPILWSKPMTFFKDKRLIRILLLSLNIEEQVLLIPFKLTFPRYQRPLIEYSSYITSVTKDLFCGI</sequence>
<evidence type="ECO:0000313" key="3">
    <source>
        <dbReference type="Proteomes" id="UP000439903"/>
    </source>
</evidence>
<dbReference type="Pfam" id="PF12937">
    <property type="entry name" value="F-box-like"/>
    <property type="match status" value="1"/>
</dbReference>
<reference evidence="2 3" key="1">
    <citation type="journal article" date="2019" name="Environ. Microbiol.">
        <title>At the nexus of three kingdoms: the genome of the mycorrhizal fungus Gigaspora margarita provides insights into plant, endobacterial and fungal interactions.</title>
        <authorList>
            <person name="Venice F."/>
            <person name="Ghignone S."/>
            <person name="Salvioli di Fossalunga A."/>
            <person name="Amselem J."/>
            <person name="Novero M."/>
            <person name="Xianan X."/>
            <person name="Sedzielewska Toro K."/>
            <person name="Morin E."/>
            <person name="Lipzen A."/>
            <person name="Grigoriev I.V."/>
            <person name="Henrissat B."/>
            <person name="Martin F.M."/>
            <person name="Bonfante P."/>
        </authorList>
    </citation>
    <scope>NUCLEOTIDE SEQUENCE [LARGE SCALE GENOMIC DNA]</scope>
    <source>
        <strain evidence="2 3">BEG34</strain>
    </source>
</reference>
<evidence type="ECO:0000259" key="1">
    <source>
        <dbReference type="Pfam" id="PF12937"/>
    </source>
</evidence>
<proteinExistence type="predicted"/>
<organism evidence="2 3">
    <name type="scientific">Gigaspora margarita</name>
    <dbReference type="NCBI Taxonomy" id="4874"/>
    <lineage>
        <taxon>Eukaryota</taxon>
        <taxon>Fungi</taxon>
        <taxon>Fungi incertae sedis</taxon>
        <taxon>Mucoromycota</taxon>
        <taxon>Glomeromycotina</taxon>
        <taxon>Glomeromycetes</taxon>
        <taxon>Diversisporales</taxon>
        <taxon>Gigasporaceae</taxon>
        <taxon>Gigaspora</taxon>
    </lineage>
</organism>
<dbReference type="OrthoDB" id="10257471at2759"/>
<comment type="caution">
    <text evidence="2">The sequence shown here is derived from an EMBL/GenBank/DDBJ whole genome shotgun (WGS) entry which is preliminary data.</text>
</comment>
<gene>
    <name evidence="2" type="ORF">F8M41_017937</name>
</gene>